<dbReference type="Proteomes" id="UP000014760">
    <property type="component" value="Unassembled WGS sequence"/>
</dbReference>
<dbReference type="EnsemblMetazoa" id="CapteT98767">
    <property type="protein sequence ID" value="CapteP98767"/>
    <property type="gene ID" value="CapteG98767"/>
</dbReference>
<dbReference type="Gene3D" id="3.90.190.10">
    <property type="entry name" value="Protein tyrosine phosphatase superfamily"/>
    <property type="match status" value="1"/>
</dbReference>
<proteinExistence type="predicted"/>
<keyword evidence="5" id="KW-1185">Reference proteome</keyword>
<dbReference type="InterPro" id="IPR000242">
    <property type="entry name" value="PTP_cat"/>
</dbReference>
<dbReference type="STRING" id="283909.R7UCX0"/>
<dbReference type="OrthoDB" id="10253954at2759"/>
<dbReference type="AlphaFoldDB" id="R7UCX0"/>
<dbReference type="InterPro" id="IPR016130">
    <property type="entry name" value="Tyr_Pase_AS"/>
</dbReference>
<evidence type="ECO:0000313" key="3">
    <source>
        <dbReference type="EMBL" id="ELU03839.1"/>
    </source>
</evidence>
<dbReference type="PANTHER" id="PTHR19134:SF449">
    <property type="entry name" value="TYROSINE-PROTEIN PHOSPHATASE 1"/>
    <property type="match status" value="1"/>
</dbReference>
<name>R7UCX0_CAPTE</name>
<dbReference type="PANTHER" id="PTHR19134">
    <property type="entry name" value="RECEPTOR-TYPE TYROSINE-PROTEIN PHOSPHATASE"/>
    <property type="match status" value="1"/>
</dbReference>
<evidence type="ECO:0008006" key="6">
    <source>
        <dbReference type="Google" id="ProtNLM"/>
    </source>
</evidence>
<organism evidence="3">
    <name type="scientific">Capitella teleta</name>
    <name type="common">Polychaete worm</name>
    <dbReference type="NCBI Taxonomy" id="283909"/>
    <lineage>
        <taxon>Eukaryota</taxon>
        <taxon>Metazoa</taxon>
        <taxon>Spiralia</taxon>
        <taxon>Lophotrochozoa</taxon>
        <taxon>Annelida</taxon>
        <taxon>Polychaeta</taxon>
        <taxon>Sedentaria</taxon>
        <taxon>Scolecida</taxon>
        <taxon>Capitellidae</taxon>
        <taxon>Capitella</taxon>
    </lineage>
</organism>
<dbReference type="InterPro" id="IPR003595">
    <property type="entry name" value="Tyr_Pase_cat"/>
</dbReference>
<evidence type="ECO:0000259" key="1">
    <source>
        <dbReference type="PROSITE" id="PS50055"/>
    </source>
</evidence>
<protein>
    <recommendedName>
        <fullName evidence="6">Tyrosine specific protein phosphatases domain-containing protein</fullName>
    </recommendedName>
</protein>
<dbReference type="PROSITE" id="PS00383">
    <property type="entry name" value="TYR_PHOSPHATASE_1"/>
    <property type="match status" value="1"/>
</dbReference>
<dbReference type="PRINTS" id="PR00700">
    <property type="entry name" value="PRTYPHPHTASE"/>
</dbReference>
<dbReference type="SUPFAM" id="SSF52799">
    <property type="entry name" value="(Phosphotyrosine protein) phosphatases II"/>
    <property type="match status" value="1"/>
</dbReference>
<evidence type="ECO:0000259" key="2">
    <source>
        <dbReference type="PROSITE" id="PS50056"/>
    </source>
</evidence>
<dbReference type="InterPro" id="IPR050348">
    <property type="entry name" value="Protein-Tyr_Phosphatase"/>
</dbReference>
<dbReference type="Pfam" id="PF00102">
    <property type="entry name" value="Y_phosphatase"/>
    <property type="match status" value="1"/>
</dbReference>
<sequence length="130" mass="14956">EERELHHFHFLSWIDKKPPEHAFPLIAFLRRVRSFDSEAVGPLVVHCSAGVGRTGTLIALDYLLEQAKAEQAVDVFSCVQQLRMQRMSMIQVLVATKAYIYIPYVYMAQSVFRHILNESGLICVWHLLSQ</sequence>
<dbReference type="HOGENOM" id="CLU_1943379_0_0_1"/>
<dbReference type="EMBL" id="AMQN01024302">
    <property type="status" value="NOT_ANNOTATED_CDS"/>
    <property type="molecule type" value="Genomic_DNA"/>
</dbReference>
<evidence type="ECO:0000313" key="4">
    <source>
        <dbReference type="EnsemblMetazoa" id="CapteP98767"/>
    </source>
</evidence>
<dbReference type="OMA" id="QDANTSM"/>
<gene>
    <name evidence="3" type="ORF">CAPTEDRAFT_98767</name>
</gene>
<feature type="domain" description="Tyrosine specific protein phosphatases" evidence="2">
    <location>
        <begin position="26"/>
        <end position="91"/>
    </location>
</feature>
<reference evidence="5" key="1">
    <citation type="submission" date="2012-12" db="EMBL/GenBank/DDBJ databases">
        <authorList>
            <person name="Hellsten U."/>
            <person name="Grimwood J."/>
            <person name="Chapman J.A."/>
            <person name="Shapiro H."/>
            <person name="Aerts A."/>
            <person name="Otillar R.P."/>
            <person name="Terry A.Y."/>
            <person name="Boore J.L."/>
            <person name="Simakov O."/>
            <person name="Marletaz F."/>
            <person name="Cho S.-J."/>
            <person name="Edsinger-Gonzales E."/>
            <person name="Havlak P."/>
            <person name="Kuo D.-H."/>
            <person name="Larsson T."/>
            <person name="Lv J."/>
            <person name="Arendt D."/>
            <person name="Savage R."/>
            <person name="Osoegawa K."/>
            <person name="de Jong P."/>
            <person name="Lindberg D.R."/>
            <person name="Seaver E.C."/>
            <person name="Weisblat D.A."/>
            <person name="Putnam N.H."/>
            <person name="Grigoriev I.V."/>
            <person name="Rokhsar D.S."/>
        </authorList>
    </citation>
    <scope>NUCLEOTIDE SEQUENCE</scope>
    <source>
        <strain evidence="5">I ESC-2004</strain>
    </source>
</reference>
<dbReference type="PROSITE" id="PS50056">
    <property type="entry name" value="TYR_PHOSPHATASE_2"/>
    <property type="match status" value="1"/>
</dbReference>
<reference evidence="3 5" key="2">
    <citation type="journal article" date="2013" name="Nature">
        <title>Insights into bilaterian evolution from three spiralian genomes.</title>
        <authorList>
            <person name="Simakov O."/>
            <person name="Marletaz F."/>
            <person name="Cho S.J."/>
            <person name="Edsinger-Gonzales E."/>
            <person name="Havlak P."/>
            <person name="Hellsten U."/>
            <person name="Kuo D.H."/>
            <person name="Larsson T."/>
            <person name="Lv J."/>
            <person name="Arendt D."/>
            <person name="Savage R."/>
            <person name="Osoegawa K."/>
            <person name="de Jong P."/>
            <person name="Grimwood J."/>
            <person name="Chapman J.A."/>
            <person name="Shapiro H."/>
            <person name="Aerts A."/>
            <person name="Otillar R.P."/>
            <person name="Terry A.Y."/>
            <person name="Boore J.L."/>
            <person name="Grigoriev I.V."/>
            <person name="Lindberg D.R."/>
            <person name="Seaver E.C."/>
            <person name="Weisblat D.A."/>
            <person name="Putnam N.H."/>
            <person name="Rokhsar D.S."/>
        </authorList>
    </citation>
    <scope>NUCLEOTIDE SEQUENCE</scope>
    <source>
        <strain evidence="3 5">I ESC-2004</strain>
    </source>
</reference>
<feature type="non-terminal residue" evidence="3">
    <location>
        <position position="1"/>
    </location>
</feature>
<dbReference type="EMBL" id="KB302832">
    <property type="protein sequence ID" value="ELU03839.1"/>
    <property type="molecule type" value="Genomic_DNA"/>
</dbReference>
<feature type="domain" description="Tyrosine-protein phosphatase" evidence="1">
    <location>
        <begin position="1"/>
        <end position="109"/>
    </location>
</feature>
<dbReference type="CDD" id="cd00047">
    <property type="entry name" value="PTPc"/>
    <property type="match status" value="1"/>
</dbReference>
<dbReference type="GO" id="GO:0004725">
    <property type="term" value="F:protein tyrosine phosphatase activity"/>
    <property type="evidence" value="ECO:0007669"/>
    <property type="project" value="InterPro"/>
</dbReference>
<dbReference type="InterPro" id="IPR000387">
    <property type="entry name" value="Tyr_Pase_dom"/>
</dbReference>
<dbReference type="InterPro" id="IPR029021">
    <property type="entry name" value="Prot-tyrosine_phosphatase-like"/>
</dbReference>
<accession>R7UCX0</accession>
<dbReference type="PROSITE" id="PS50055">
    <property type="entry name" value="TYR_PHOSPHATASE_PTP"/>
    <property type="match status" value="1"/>
</dbReference>
<evidence type="ECO:0000313" key="5">
    <source>
        <dbReference type="Proteomes" id="UP000014760"/>
    </source>
</evidence>
<dbReference type="SMART" id="SM00404">
    <property type="entry name" value="PTPc_motif"/>
    <property type="match status" value="1"/>
</dbReference>
<reference evidence="4" key="3">
    <citation type="submission" date="2015-06" db="UniProtKB">
        <authorList>
            <consortium name="EnsemblMetazoa"/>
        </authorList>
    </citation>
    <scope>IDENTIFICATION</scope>
</reference>
<dbReference type="EMBL" id="AMQN01024301">
    <property type="status" value="NOT_ANNOTATED_CDS"/>
    <property type="molecule type" value="Genomic_DNA"/>
</dbReference>